<evidence type="ECO:0000313" key="2">
    <source>
        <dbReference type="EMBL" id="KAF4582759.1"/>
    </source>
</evidence>
<dbReference type="PANTHER" id="PTHR42085">
    <property type="entry name" value="F-BOX DOMAIN-CONTAINING PROTEIN"/>
    <property type="match status" value="1"/>
</dbReference>
<evidence type="ECO:0000313" key="3">
    <source>
        <dbReference type="Proteomes" id="UP000562929"/>
    </source>
</evidence>
<organism evidence="2 3">
    <name type="scientific">Ophiocordyceps camponoti-floridani</name>
    <dbReference type="NCBI Taxonomy" id="2030778"/>
    <lineage>
        <taxon>Eukaryota</taxon>
        <taxon>Fungi</taxon>
        <taxon>Dikarya</taxon>
        <taxon>Ascomycota</taxon>
        <taxon>Pezizomycotina</taxon>
        <taxon>Sordariomycetes</taxon>
        <taxon>Hypocreomycetidae</taxon>
        <taxon>Hypocreales</taxon>
        <taxon>Ophiocordycipitaceae</taxon>
        <taxon>Ophiocordyceps</taxon>
    </lineage>
</organism>
<accession>A0A8H4VBA3</accession>
<sequence length="307" mass="34256">MSCTAWRHGNLINSYGNPPSRHPLPSITSTPLSSALPSTYASEAETEDDALGLTIPPLNARRSPRRRPQKPFPFLDLPPELRIKVYHHYFDTIDPVVDLGPGNHKRIHKLLGLMRVSKLIHAEATHFFYSSRTFRLFPTHPGRYFKSKKPLLSRLKPSQRLSITSLELRLGPGWNAPPKGWVVNEALGLRDCIHVDTLSVFVECDPSDGVFKGFRRSDGFYEAFSRTLLTAVVDALPSVRAIRFDAWTSVKKSGAMMRTLLEVAAQSDLLIRWGPERGWSDADDDAAVVPVPFVSIHGYAHDVLAAA</sequence>
<dbReference type="OrthoDB" id="5372935at2759"/>
<gene>
    <name evidence="2" type="ORF">GQ602_005903</name>
</gene>
<feature type="region of interest" description="Disordered" evidence="1">
    <location>
        <begin position="35"/>
        <end position="73"/>
    </location>
</feature>
<dbReference type="EMBL" id="JAACLJ010000007">
    <property type="protein sequence ID" value="KAF4582759.1"/>
    <property type="molecule type" value="Genomic_DNA"/>
</dbReference>
<dbReference type="AlphaFoldDB" id="A0A8H4VBA3"/>
<dbReference type="PANTHER" id="PTHR42085:SF2">
    <property type="entry name" value="F-BOX DOMAIN-CONTAINING PROTEIN"/>
    <property type="match status" value="1"/>
</dbReference>
<protein>
    <submittedName>
        <fullName evidence="2">3 exoribonuclease family protein</fullName>
    </submittedName>
</protein>
<name>A0A8H4VBA3_9HYPO</name>
<proteinExistence type="predicted"/>
<keyword evidence="3" id="KW-1185">Reference proteome</keyword>
<dbReference type="Proteomes" id="UP000562929">
    <property type="component" value="Unassembled WGS sequence"/>
</dbReference>
<evidence type="ECO:0000256" key="1">
    <source>
        <dbReference type="SAM" id="MobiDB-lite"/>
    </source>
</evidence>
<dbReference type="InterPro" id="IPR038883">
    <property type="entry name" value="AN11006-like"/>
</dbReference>
<reference evidence="2 3" key="1">
    <citation type="journal article" date="2020" name="G3 (Bethesda)">
        <title>Genetic Underpinnings of Host Manipulation by Ophiocordyceps as Revealed by Comparative Transcriptomics.</title>
        <authorList>
            <person name="Will I."/>
            <person name="Das B."/>
            <person name="Trinh T."/>
            <person name="Brachmann A."/>
            <person name="Ohm R.A."/>
            <person name="de Bekker C."/>
        </authorList>
    </citation>
    <scope>NUCLEOTIDE SEQUENCE [LARGE SCALE GENOMIC DNA]</scope>
    <source>
        <strain evidence="2 3">EC05</strain>
    </source>
</reference>
<comment type="caution">
    <text evidence="2">The sequence shown here is derived from an EMBL/GenBank/DDBJ whole genome shotgun (WGS) entry which is preliminary data.</text>
</comment>